<evidence type="ECO:0000313" key="2">
    <source>
        <dbReference type="EMBL" id="KGK98883.1"/>
    </source>
</evidence>
<proteinExistence type="predicted"/>
<accession>A0A099T3W0</accession>
<name>A0A099T3W0_METMT</name>
<organism evidence="2 3">
    <name type="scientific">Methanococcoides methylutens</name>
    <dbReference type="NCBI Taxonomy" id="2226"/>
    <lineage>
        <taxon>Archaea</taxon>
        <taxon>Methanobacteriati</taxon>
        <taxon>Methanobacteriota</taxon>
        <taxon>Stenosarchaea group</taxon>
        <taxon>Methanomicrobia</taxon>
        <taxon>Methanosarcinales</taxon>
        <taxon>Methanosarcinaceae</taxon>
        <taxon>Methanococcoides</taxon>
    </lineage>
</organism>
<dbReference type="InterPro" id="IPR003814">
    <property type="entry name" value="FmdEsu_dom"/>
</dbReference>
<feature type="domain" description="Formylmethanofuran dehydrogenase subunit E" evidence="1">
    <location>
        <begin position="29"/>
        <end position="160"/>
    </location>
</feature>
<dbReference type="Gene3D" id="3.30.1330.130">
    <property type="match status" value="1"/>
</dbReference>
<sequence length="197" mass="22494">MDDEMDNILKQIKEQDPELFLQVEKIIPFHGYLSTGALIGLQMLNMSKRLLDVKEGERIYATAETYNCVPDPFQILEGATTGNKGLKVKDYGKMAVTVNKRGAPGEKTMPAVRIYLDPEKTKAYPKLHAWYMNTEKVRHEVVVPIVLEAGENIYSYSFTEIEVPIKKRKQVKLCDKCGDSFVWYEGEAICEACRHEQ</sequence>
<gene>
    <name evidence="2" type="ORF">LI82_06220</name>
</gene>
<dbReference type="InterPro" id="IPR053194">
    <property type="entry name" value="tRNA_methyltr_O"/>
</dbReference>
<keyword evidence="3" id="KW-1185">Reference proteome</keyword>
<dbReference type="EMBL" id="JRHO01000010">
    <property type="protein sequence ID" value="KGK98883.1"/>
    <property type="molecule type" value="Genomic_DNA"/>
</dbReference>
<dbReference type="SUPFAM" id="SSF143555">
    <property type="entry name" value="FwdE-like"/>
    <property type="match status" value="1"/>
</dbReference>
<dbReference type="Pfam" id="PF02663">
    <property type="entry name" value="FmdE"/>
    <property type="match status" value="1"/>
</dbReference>
<evidence type="ECO:0000313" key="3">
    <source>
        <dbReference type="Proteomes" id="UP000029859"/>
    </source>
</evidence>
<reference evidence="2 3" key="1">
    <citation type="submission" date="2014-09" db="EMBL/GenBank/DDBJ databases">
        <title>Draft genome sequence of an obligately methylotrophic methanogen, Methanococcoides methylutens, isolated from marine sediment.</title>
        <authorList>
            <person name="Guan Y."/>
            <person name="Ngugi D.K."/>
            <person name="Blom J."/>
            <person name="Ali S."/>
            <person name="Ferry J.G."/>
            <person name="Stingl U."/>
        </authorList>
    </citation>
    <scope>NUCLEOTIDE SEQUENCE [LARGE SCALE GENOMIC DNA]</scope>
    <source>
        <strain evidence="2 3">DSM 2657</strain>
    </source>
</reference>
<dbReference type="Proteomes" id="UP000029859">
    <property type="component" value="Unassembled WGS sequence"/>
</dbReference>
<comment type="caution">
    <text evidence="2">The sequence shown here is derived from an EMBL/GenBank/DDBJ whole genome shotgun (WGS) entry which is preliminary data.</text>
</comment>
<dbReference type="PANTHER" id="PTHR39418">
    <property type="entry name" value="DEHYDROGENASE-RELATED"/>
    <property type="match status" value="1"/>
</dbReference>
<dbReference type="AlphaFoldDB" id="A0A099T3W0"/>
<dbReference type="PANTHER" id="PTHR39418:SF1">
    <property type="entry name" value="DEHYDROGENASE"/>
    <property type="match status" value="1"/>
</dbReference>
<protein>
    <submittedName>
        <fullName evidence="2">Formylmethanofuran dehydrogenase</fullName>
    </submittedName>
</protein>
<evidence type="ECO:0000259" key="1">
    <source>
        <dbReference type="Pfam" id="PF02663"/>
    </source>
</evidence>
<dbReference type="RefSeq" id="WP_048194099.1">
    <property type="nucleotide sequence ID" value="NZ_CAAGSM010000003.1"/>
</dbReference>
<dbReference type="OrthoDB" id="147457at2157"/>